<dbReference type="GO" id="GO:0005829">
    <property type="term" value="C:cytosol"/>
    <property type="evidence" value="ECO:0007669"/>
    <property type="project" value="TreeGrafter"/>
</dbReference>
<evidence type="ECO:0000313" key="5">
    <source>
        <dbReference type="WBParaSite" id="nRc.2.0.1.t37101-RA"/>
    </source>
</evidence>
<dbReference type="Gene3D" id="1.10.287.2720">
    <property type="match status" value="1"/>
</dbReference>
<name>A0A915KGJ6_ROMCU</name>
<keyword evidence="3" id="KW-0813">Transport</keyword>
<dbReference type="PROSITE" id="PS01013">
    <property type="entry name" value="OSBP"/>
    <property type="match status" value="1"/>
</dbReference>
<dbReference type="AlphaFoldDB" id="A0A915KGJ6"/>
<evidence type="ECO:0000313" key="4">
    <source>
        <dbReference type="Proteomes" id="UP000887565"/>
    </source>
</evidence>
<reference evidence="5" key="1">
    <citation type="submission" date="2022-11" db="UniProtKB">
        <authorList>
            <consortium name="WormBaseParasite"/>
        </authorList>
    </citation>
    <scope>IDENTIFICATION</scope>
</reference>
<keyword evidence="3" id="KW-0445">Lipid transport</keyword>
<dbReference type="GO" id="GO:0016020">
    <property type="term" value="C:membrane"/>
    <property type="evidence" value="ECO:0007669"/>
    <property type="project" value="TreeGrafter"/>
</dbReference>
<dbReference type="InterPro" id="IPR037239">
    <property type="entry name" value="OSBP_sf"/>
</dbReference>
<dbReference type="FunFam" id="1.10.287.2720:FF:000001">
    <property type="entry name" value="Oxysterol-binding OBPalpha"/>
    <property type="match status" value="1"/>
</dbReference>
<evidence type="ECO:0000256" key="3">
    <source>
        <dbReference type="RuleBase" id="RU003845"/>
    </source>
</evidence>
<dbReference type="SUPFAM" id="SSF144000">
    <property type="entry name" value="Oxysterol-binding protein-like"/>
    <property type="match status" value="1"/>
</dbReference>
<dbReference type="PANTHER" id="PTHR10972:SF200">
    <property type="entry name" value="OXYSTEROL-BINDING PROTEIN-RELATED PROTEIN 9"/>
    <property type="match status" value="1"/>
</dbReference>
<evidence type="ECO:0000256" key="1">
    <source>
        <dbReference type="ARBA" id="ARBA00023121"/>
    </source>
</evidence>
<comment type="similarity">
    <text evidence="2">Belongs to the OSBP family.</text>
</comment>
<dbReference type="OMA" id="SSYWTEH"/>
<evidence type="ECO:0000256" key="2">
    <source>
        <dbReference type="RuleBase" id="RU003844"/>
    </source>
</evidence>
<dbReference type="GO" id="GO:0006869">
    <property type="term" value="P:lipid transport"/>
    <property type="evidence" value="ECO:0007669"/>
    <property type="project" value="UniProtKB-KW"/>
</dbReference>
<dbReference type="FunFam" id="2.40.160.120:FF:000014">
    <property type="entry name" value="Oxysterol-binding protein"/>
    <property type="match status" value="1"/>
</dbReference>
<accession>A0A915KGJ6</accession>
<proteinExistence type="inferred from homology"/>
<sequence length="487" mass="55037">FAQDALSYVEENGEDASKCTGAAGTIKRVSVATAASPKTCDDNFTLENIDFDGKSETTCLAVYEDDEEDELEDVKEHGSIIMHMLSQLSVGMDLTKITLPTFILERRSLLEMFADFFAHPDLFARITDQSDPEERMLAVVKWYLSSFHAGRKSSVAKKPYNPIIGETFRCRWDVPRCADGKDIVSDGPYPGSQKDHLTFLAEQVSHHPPVSAFYAEHPIKNVYVNGHIWTKSKFLGLSIAVHNVGQACLNLPDHNEQYILTFPSGYGRSILGTPWIELGGKCSIKCEKSGYLANIEFLTKPFYGGRAHNIKGEIYRPNAKTPFATIKGQWNGQMFIKMCNNSEDKIFLDVHQIPVVKKLVAPISQQGDFESRKLWRHVTAALKQKNVHLATKAKQFLEQRQRQEAKDRAEKNVLWCPANFSLDNHENWVYNHPLYARKFTRKTNIDEEKAPGLIKNFIFQCAFESNNKIARDSEKVGAASISTLKFM</sequence>
<dbReference type="Gene3D" id="3.30.70.3490">
    <property type="match status" value="1"/>
</dbReference>
<dbReference type="GO" id="GO:0005794">
    <property type="term" value="C:Golgi apparatus"/>
    <property type="evidence" value="ECO:0007669"/>
    <property type="project" value="TreeGrafter"/>
</dbReference>
<protein>
    <recommendedName>
        <fullName evidence="3">Oxysterol-binding protein</fullName>
    </recommendedName>
</protein>
<dbReference type="Pfam" id="PF01237">
    <property type="entry name" value="Oxysterol_BP"/>
    <property type="match status" value="1"/>
</dbReference>
<dbReference type="PANTHER" id="PTHR10972">
    <property type="entry name" value="OXYSTEROL-BINDING PROTEIN-RELATED"/>
    <property type="match status" value="1"/>
</dbReference>
<organism evidence="4 5">
    <name type="scientific">Romanomermis culicivorax</name>
    <name type="common">Nematode worm</name>
    <dbReference type="NCBI Taxonomy" id="13658"/>
    <lineage>
        <taxon>Eukaryota</taxon>
        <taxon>Metazoa</taxon>
        <taxon>Ecdysozoa</taxon>
        <taxon>Nematoda</taxon>
        <taxon>Enoplea</taxon>
        <taxon>Dorylaimia</taxon>
        <taxon>Mermithida</taxon>
        <taxon>Mermithoidea</taxon>
        <taxon>Mermithidae</taxon>
        <taxon>Romanomermis</taxon>
    </lineage>
</organism>
<dbReference type="Gene3D" id="2.40.160.120">
    <property type="match status" value="1"/>
</dbReference>
<dbReference type="InterPro" id="IPR018494">
    <property type="entry name" value="Oxysterol-bd_CS"/>
</dbReference>
<dbReference type="WBParaSite" id="nRc.2.0.1.t37101-RA">
    <property type="protein sequence ID" value="nRc.2.0.1.t37101-RA"/>
    <property type="gene ID" value="nRc.2.0.1.g37101"/>
</dbReference>
<dbReference type="InterPro" id="IPR000648">
    <property type="entry name" value="Oxysterol-bd"/>
</dbReference>
<dbReference type="GO" id="GO:0032934">
    <property type="term" value="F:sterol binding"/>
    <property type="evidence" value="ECO:0007669"/>
    <property type="project" value="TreeGrafter"/>
</dbReference>
<dbReference type="Proteomes" id="UP000887565">
    <property type="component" value="Unplaced"/>
</dbReference>
<keyword evidence="4" id="KW-1185">Reference proteome</keyword>
<keyword evidence="1" id="KW-0446">Lipid-binding</keyword>